<keyword evidence="7" id="KW-1185">Reference proteome</keyword>
<comment type="cofactor">
    <cofactor evidence="1">
        <name>FMN</name>
        <dbReference type="ChEBI" id="CHEBI:58210"/>
    </cofactor>
</comment>
<dbReference type="InterPro" id="IPR024624">
    <property type="entry name" value="Pyridox_Oxase_Alr4036_FMN-bd"/>
</dbReference>
<name>A0A5C6ZWD7_9FLAO</name>
<evidence type="ECO:0000256" key="1">
    <source>
        <dbReference type="ARBA" id="ARBA00001917"/>
    </source>
</evidence>
<evidence type="ECO:0000313" key="6">
    <source>
        <dbReference type="EMBL" id="TXD94296.1"/>
    </source>
</evidence>
<evidence type="ECO:0000256" key="3">
    <source>
        <dbReference type="ARBA" id="ARBA00022643"/>
    </source>
</evidence>
<comment type="caution">
    <text evidence="6">The sequence shown here is derived from an EMBL/GenBank/DDBJ whole genome shotgun (WGS) entry which is preliminary data.</text>
</comment>
<dbReference type="AlphaFoldDB" id="A0A5C6ZWD7"/>
<sequence>MLNDLFQEAWKSLNDAASGKEHPFNFCTLATIGKNASVRQRTVILRGVTENKSLLFYTDLRSKKIKQIEHNSNANGLFYDPKIQLQLVFKGNILVHTDDEAWEEHKDKIDGKAVNNYNTLLAPGKPIKNPFSVERTKNLNFGLLEFKPVKIEFLKLKEDSNHLRARYKIEEGIWKQTFLVP</sequence>
<reference evidence="6 7" key="1">
    <citation type="submission" date="2019-08" db="EMBL/GenBank/DDBJ databases">
        <title>Genome sequence of Gillisia hiemivivida IC154 (type strain).</title>
        <authorList>
            <person name="Bowman J.P."/>
        </authorList>
    </citation>
    <scope>NUCLEOTIDE SEQUENCE [LARGE SCALE GENOMIC DNA]</scope>
    <source>
        <strain evidence="6 7">IC154</strain>
    </source>
</reference>
<dbReference type="GO" id="GO:0004733">
    <property type="term" value="F:pyridoxamine phosphate oxidase activity"/>
    <property type="evidence" value="ECO:0007669"/>
    <property type="project" value="InterPro"/>
</dbReference>
<dbReference type="SUPFAM" id="SSF50475">
    <property type="entry name" value="FMN-binding split barrel"/>
    <property type="match status" value="1"/>
</dbReference>
<dbReference type="Gene3D" id="2.30.110.10">
    <property type="entry name" value="Electron Transport, Fmn-binding Protein, Chain A"/>
    <property type="match status" value="1"/>
</dbReference>
<gene>
    <name evidence="6" type="ORF">ES724_06500</name>
</gene>
<keyword evidence="4" id="KW-0560">Oxidoreductase</keyword>
<proteinExistence type="predicted"/>
<dbReference type="PANTHER" id="PTHR10851">
    <property type="entry name" value="PYRIDOXINE-5-PHOSPHATE OXIDASE"/>
    <property type="match status" value="1"/>
</dbReference>
<dbReference type="InterPro" id="IPR000659">
    <property type="entry name" value="Pyridox_Oxase"/>
</dbReference>
<evidence type="ECO:0000313" key="7">
    <source>
        <dbReference type="Proteomes" id="UP000321367"/>
    </source>
</evidence>
<evidence type="ECO:0000259" key="5">
    <source>
        <dbReference type="Pfam" id="PF12766"/>
    </source>
</evidence>
<evidence type="ECO:0000256" key="2">
    <source>
        <dbReference type="ARBA" id="ARBA00022630"/>
    </source>
</evidence>
<keyword evidence="2" id="KW-0285">Flavoprotein</keyword>
<dbReference type="Pfam" id="PF12766">
    <property type="entry name" value="Pyridox_oxase_2"/>
    <property type="match status" value="1"/>
</dbReference>
<feature type="domain" description="Pyridoxamine 5'-phosphate oxidase Alr4036 family FMN-binding" evidence="5">
    <location>
        <begin position="8"/>
        <end position="96"/>
    </location>
</feature>
<accession>A0A5C6ZWD7</accession>
<dbReference type="GO" id="GO:0010181">
    <property type="term" value="F:FMN binding"/>
    <property type="evidence" value="ECO:0007669"/>
    <property type="project" value="InterPro"/>
</dbReference>
<dbReference type="OrthoDB" id="1493996at2"/>
<dbReference type="InterPro" id="IPR012349">
    <property type="entry name" value="Split_barrel_FMN-bd"/>
</dbReference>
<dbReference type="EMBL" id="VORY01000005">
    <property type="protein sequence ID" value="TXD94296.1"/>
    <property type="molecule type" value="Genomic_DNA"/>
</dbReference>
<protein>
    <submittedName>
        <fullName evidence="6">Pyridoxamine 5'-phosphate oxidase</fullName>
    </submittedName>
</protein>
<organism evidence="6 7">
    <name type="scientific">Gillisia hiemivivida</name>
    <dbReference type="NCBI Taxonomy" id="291190"/>
    <lineage>
        <taxon>Bacteria</taxon>
        <taxon>Pseudomonadati</taxon>
        <taxon>Bacteroidota</taxon>
        <taxon>Flavobacteriia</taxon>
        <taxon>Flavobacteriales</taxon>
        <taxon>Flavobacteriaceae</taxon>
        <taxon>Gillisia</taxon>
    </lineage>
</organism>
<dbReference type="RefSeq" id="WP_146931174.1">
    <property type="nucleotide sequence ID" value="NZ_CBCSHZ010000024.1"/>
</dbReference>
<dbReference type="PANTHER" id="PTHR10851:SF3">
    <property type="entry name" value="PYRIDOXINE_PYRIDOXAMINE 5'-PHOSPHATE OXIDASE 2"/>
    <property type="match status" value="1"/>
</dbReference>
<keyword evidence="3" id="KW-0288">FMN</keyword>
<evidence type="ECO:0000256" key="4">
    <source>
        <dbReference type="ARBA" id="ARBA00023002"/>
    </source>
</evidence>
<dbReference type="Proteomes" id="UP000321367">
    <property type="component" value="Unassembled WGS sequence"/>
</dbReference>
<dbReference type="GO" id="GO:0008615">
    <property type="term" value="P:pyridoxine biosynthetic process"/>
    <property type="evidence" value="ECO:0007669"/>
    <property type="project" value="InterPro"/>
</dbReference>